<dbReference type="InterPro" id="IPR021858">
    <property type="entry name" value="Fun_TF"/>
</dbReference>
<dbReference type="Proteomes" id="UP000622797">
    <property type="component" value="Unassembled WGS sequence"/>
</dbReference>
<keyword evidence="1" id="KW-0539">Nucleus</keyword>
<dbReference type="AlphaFoldDB" id="A0A8H4TUX8"/>
<sequence>MQHPVARIGQIHYFFRYFETFLQHNNFTARNVFFKDVVDLMKDQKLGSFLHDAVLSLGAMQAVKLGAPAGFDLSQSYNLAMCYYSKSVLGLRHALDRIDQLPNARHGMLWTTHLLGLFELMSDSTGQGWIQHLVHGTSKALVAAGPSACELGLGQRFFTEIRIFEVCRAIIFNQPTFLADPEWRRLTEKMPLAKGTVEAPSLDELLDIIVLCSTLRVRASSFVRSLVERELASSDEYLDDAYSIVQEGFHLRQALVDWEARESSYSSDSFSEGGSTVYDNFTSLAGAFFSATSIYLSGVFDYETTHWQEMGIIVPNLGEEEIQVHVASILAHTDTILNGSSISPLLVLFPLRVAGARSCESWQQECITQHLAMVERTFPVASDFRADLGKVWSRRSFGG</sequence>
<evidence type="ECO:0000313" key="3">
    <source>
        <dbReference type="Proteomes" id="UP000622797"/>
    </source>
</evidence>
<comment type="caution">
    <text evidence="2">The sequence shown here is derived from an EMBL/GenBank/DDBJ whole genome shotgun (WGS) entry which is preliminary data.</text>
</comment>
<reference evidence="2" key="2">
    <citation type="submission" date="2020-05" db="EMBL/GenBank/DDBJ databases">
        <authorList>
            <person name="Kim H.-S."/>
            <person name="Proctor R.H."/>
            <person name="Brown D.W."/>
        </authorList>
    </citation>
    <scope>NUCLEOTIDE SEQUENCE</scope>
    <source>
        <strain evidence="2">NRRL 20472</strain>
    </source>
</reference>
<accession>A0A8H4TUX8</accession>
<evidence type="ECO:0000313" key="2">
    <source>
        <dbReference type="EMBL" id="KAF4964492.1"/>
    </source>
</evidence>
<gene>
    <name evidence="2" type="ORF">FSARC_7594</name>
</gene>
<dbReference type="OrthoDB" id="194358at2759"/>
<reference evidence="2" key="1">
    <citation type="journal article" date="2020" name="BMC Genomics">
        <title>Correction to: Identification and distribution of gene clusters required for synthesis of sphingolipid metabolism inhibitors in diverse species of the filamentous fungus Fusarium.</title>
        <authorList>
            <person name="Kim H.S."/>
            <person name="Lohmar J.M."/>
            <person name="Busman M."/>
            <person name="Brown D.W."/>
            <person name="Naumann T.A."/>
            <person name="Divon H.H."/>
            <person name="Lysoe E."/>
            <person name="Uhlig S."/>
            <person name="Proctor R.H."/>
        </authorList>
    </citation>
    <scope>NUCLEOTIDE SEQUENCE</scope>
    <source>
        <strain evidence="2">NRRL 20472</strain>
    </source>
</reference>
<keyword evidence="3" id="KW-1185">Reference proteome</keyword>
<dbReference type="EMBL" id="JABEXW010000406">
    <property type="protein sequence ID" value="KAF4964492.1"/>
    <property type="molecule type" value="Genomic_DNA"/>
</dbReference>
<evidence type="ECO:0000256" key="1">
    <source>
        <dbReference type="ARBA" id="ARBA00023242"/>
    </source>
</evidence>
<dbReference type="PANTHER" id="PTHR38111">
    <property type="entry name" value="ZN(2)-C6 FUNGAL-TYPE DOMAIN-CONTAINING PROTEIN-RELATED"/>
    <property type="match status" value="1"/>
</dbReference>
<name>A0A8H4TUX8_9HYPO</name>
<proteinExistence type="predicted"/>
<protein>
    <submittedName>
        <fullName evidence="2">Uncharacterized protein</fullName>
    </submittedName>
</protein>
<dbReference type="InterPro" id="IPR053178">
    <property type="entry name" value="Osmoadaptation_assoc"/>
</dbReference>
<dbReference type="Pfam" id="PF11951">
    <property type="entry name" value="Fungal_trans_2"/>
    <property type="match status" value="1"/>
</dbReference>
<organism evidence="2 3">
    <name type="scientific">Fusarium sarcochroum</name>
    <dbReference type="NCBI Taxonomy" id="1208366"/>
    <lineage>
        <taxon>Eukaryota</taxon>
        <taxon>Fungi</taxon>
        <taxon>Dikarya</taxon>
        <taxon>Ascomycota</taxon>
        <taxon>Pezizomycotina</taxon>
        <taxon>Sordariomycetes</taxon>
        <taxon>Hypocreomycetidae</taxon>
        <taxon>Hypocreales</taxon>
        <taxon>Nectriaceae</taxon>
        <taxon>Fusarium</taxon>
        <taxon>Fusarium lateritium species complex</taxon>
    </lineage>
</organism>
<dbReference type="PANTHER" id="PTHR38111:SF2">
    <property type="entry name" value="FINGER DOMAIN PROTEIN, PUTATIVE (AFU_ORTHOLOGUE AFUA_1G01560)-RELATED"/>
    <property type="match status" value="1"/>
</dbReference>